<accession>A0AAJ2N2R5</accession>
<dbReference type="Pfam" id="PF01656">
    <property type="entry name" value="CbiA"/>
    <property type="match status" value="1"/>
</dbReference>
<protein>
    <submittedName>
        <fullName evidence="2">ParA family protein</fullName>
    </submittedName>
</protein>
<name>A0AAJ2N2R5_9BACL</name>
<comment type="caution">
    <text evidence="2">The sequence shown here is derived from an EMBL/GenBank/DDBJ whole genome shotgun (WGS) entry which is preliminary data.</text>
</comment>
<organism evidence="2 3">
    <name type="scientific">Paenibacillus suaedae</name>
    <dbReference type="NCBI Taxonomy" id="3077233"/>
    <lineage>
        <taxon>Bacteria</taxon>
        <taxon>Bacillati</taxon>
        <taxon>Bacillota</taxon>
        <taxon>Bacilli</taxon>
        <taxon>Bacillales</taxon>
        <taxon>Paenibacillaceae</taxon>
        <taxon>Paenibacillus</taxon>
    </lineage>
</organism>
<dbReference type="InterPro" id="IPR002586">
    <property type="entry name" value="CobQ/CobB/MinD/ParA_Nub-bd_dom"/>
</dbReference>
<dbReference type="AlphaFoldDB" id="A0AAJ2N2R5"/>
<keyword evidence="3" id="KW-1185">Reference proteome</keyword>
<dbReference type="SUPFAM" id="SSF52540">
    <property type="entry name" value="P-loop containing nucleoside triphosphate hydrolases"/>
    <property type="match status" value="1"/>
</dbReference>
<evidence type="ECO:0000259" key="1">
    <source>
        <dbReference type="Pfam" id="PF01656"/>
    </source>
</evidence>
<reference evidence="3" key="1">
    <citation type="submission" date="2023-09" db="EMBL/GenBank/DDBJ databases">
        <title>Paenibacillus sp. chi10 Genome sequencing and assembly.</title>
        <authorList>
            <person name="Kim I."/>
        </authorList>
    </citation>
    <scope>NUCLEOTIDE SEQUENCE [LARGE SCALE GENOMIC DNA]</scope>
    <source>
        <strain evidence="3">chi10</strain>
    </source>
</reference>
<dbReference type="Gene3D" id="3.40.50.300">
    <property type="entry name" value="P-loop containing nucleotide triphosphate hydrolases"/>
    <property type="match status" value="1"/>
</dbReference>
<proteinExistence type="predicted"/>
<dbReference type="EMBL" id="JAVYAA010000001">
    <property type="protein sequence ID" value="MDT8974956.1"/>
    <property type="molecule type" value="Genomic_DNA"/>
</dbReference>
<evidence type="ECO:0000313" key="2">
    <source>
        <dbReference type="EMBL" id="MDT8974956.1"/>
    </source>
</evidence>
<dbReference type="Proteomes" id="UP001250538">
    <property type="component" value="Unassembled WGS sequence"/>
</dbReference>
<evidence type="ECO:0000313" key="3">
    <source>
        <dbReference type="Proteomes" id="UP001250538"/>
    </source>
</evidence>
<feature type="domain" description="CobQ/CobB/MinD/ParA nucleotide binding" evidence="1">
    <location>
        <begin position="171"/>
        <end position="329"/>
    </location>
</feature>
<dbReference type="InterPro" id="IPR027417">
    <property type="entry name" value="P-loop_NTPase"/>
</dbReference>
<sequence length="418" mass="47382">MKRSINIDARLMAVFFYVHIELRGVLIREVERGGSGINRWDIVVAHPQKRILDGYTDYWKQSTYAEKLHLRVFTQADTLGHYLRLKPGIHVLVAAPELLGTLSSSDVRGIIVIALSAEKSEQLTGADFPCRIENPYQPIPQLFQSIIEYCESDNASEGDKRSNTACRIVGITSTSGGAGKSTTAFHLSAVAAQSGLRPFLLNVDPIQEYSLLLQEAIEQNENQSNLAQLFYYLKKAQGGPGSELLSLEPYMLSVPAIGARMLHPKQLAEEWKWMDASMLRLLLNTLRSSGQYDLIIVEGAHFHSPFEAVWDVADQVMWLLLDDMAYIQKTKLLLQQWALAEESVVRHRSKLIRMGVNRYMGTMLNSWQQRDAPISGYLPYIPAWKQIYRFDQWLQSSVFRSTLEEWAGSELRLFSGAR</sequence>
<gene>
    <name evidence="2" type="ORF">RQP50_01725</name>
</gene>
<dbReference type="RefSeq" id="WP_315742760.1">
    <property type="nucleotide sequence ID" value="NZ_JAVYAA010000001.1"/>
</dbReference>
<dbReference type="Gene3D" id="3.40.50.10850">
    <property type="entry name" value="Ntrc-like two-domain protein"/>
    <property type="match status" value="1"/>
</dbReference>